<dbReference type="Proteomes" id="UP000800092">
    <property type="component" value="Unassembled WGS sequence"/>
</dbReference>
<gene>
    <name evidence="2" type="ORF">EV356DRAFT_509360</name>
</gene>
<proteinExistence type="predicted"/>
<dbReference type="AlphaFoldDB" id="A0A6A6GX45"/>
<reference evidence="2" key="1">
    <citation type="journal article" date="2020" name="Stud. Mycol.">
        <title>101 Dothideomycetes genomes: a test case for predicting lifestyles and emergence of pathogens.</title>
        <authorList>
            <person name="Haridas S."/>
            <person name="Albert R."/>
            <person name="Binder M."/>
            <person name="Bloem J."/>
            <person name="Labutti K."/>
            <person name="Salamov A."/>
            <person name="Andreopoulos B."/>
            <person name="Baker S."/>
            <person name="Barry K."/>
            <person name="Bills G."/>
            <person name="Bluhm B."/>
            <person name="Cannon C."/>
            <person name="Castanera R."/>
            <person name="Culley D."/>
            <person name="Daum C."/>
            <person name="Ezra D."/>
            <person name="Gonzalez J."/>
            <person name="Henrissat B."/>
            <person name="Kuo A."/>
            <person name="Liang C."/>
            <person name="Lipzen A."/>
            <person name="Lutzoni F."/>
            <person name="Magnuson J."/>
            <person name="Mondo S."/>
            <person name="Nolan M."/>
            <person name="Ohm R."/>
            <person name="Pangilinan J."/>
            <person name="Park H.-J."/>
            <person name="Ramirez L."/>
            <person name="Alfaro M."/>
            <person name="Sun H."/>
            <person name="Tritt A."/>
            <person name="Yoshinaga Y."/>
            <person name="Zwiers L.-H."/>
            <person name="Turgeon B."/>
            <person name="Goodwin S."/>
            <person name="Spatafora J."/>
            <person name="Crous P."/>
            <person name="Grigoriev I."/>
        </authorList>
    </citation>
    <scope>NUCLEOTIDE SEQUENCE</scope>
    <source>
        <strain evidence="2">Tuck. ex Michener</strain>
    </source>
</reference>
<feature type="compositionally biased region" description="Gly residues" evidence="1">
    <location>
        <begin position="73"/>
        <end position="85"/>
    </location>
</feature>
<protein>
    <submittedName>
        <fullName evidence="2">Uncharacterized protein</fullName>
    </submittedName>
</protein>
<evidence type="ECO:0000313" key="2">
    <source>
        <dbReference type="EMBL" id="KAF2230189.1"/>
    </source>
</evidence>
<feature type="non-terminal residue" evidence="2">
    <location>
        <position position="100"/>
    </location>
</feature>
<dbReference type="EMBL" id="ML991846">
    <property type="protein sequence ID" value="KAF2230189.1"/>
    <property type="molecule type" value="Genomic_DNA"/>
</dbReference>
<sequence length="100" mass="10661">MKAQLLVYIPILTHRKNTNSGTTSNQHAYGYSLEIPHVAERSRDRVKQPPPALSSLQRDGACRFPAMPDTVQGGDGGGGGGGGGWANNRRARTITTTTTL</sequence>
<feature type="region of interest" description="Disordered" evidence="1">
    <location>
        <begin position="40"/>
        <end position="100"/>
    </location>
</feature>
<keyword evidence="3" id="KW-1185">Reference proteome</keyword>
<accession>A0A6A6GX45</accession>
<organism evidence="2 3">
    <name type="scientific">Viridothelium virens</name>
    <name type="common">Speckled blister lichen</name>
    <name type="synonym">Trypethelium virens</name>
    <dbReference type="NCBI Taxonomy" id="1048519"/>
    <lineage>
        <taxon>Eukaryota</taxon>
        <taxon>Fungi</taxon>
        <taxon>Dikarya</taxon>
        <taxon>Ascomycota</taxon>
        <taxon>Pezizomycotina</taxon>
        <taxon>Dothideomycetes</taxon>
        <taxon>Dothideomycetes incertae sedis</taxon>
        <taxon>Trypetheliales</taxon>
        <taxon>Trypetheliaceae</taxon>
        <taxon>Viridothelium</taxon>
    </lineage>
</organism>
<name>A0A6A6GX45_VIRVR</name>
<evidence type="ECO:0000256" key="1">
    <source>
        <dbReference type="SAM" id="MobiDB-lite"/>
    </source>
</evidence>
<evidence type="ECO:0000313" key="3">
    <source>
        <dbReference type="Proteomes" id="UP000800092"/>
    </source>
</evidence>